<dbReference type="Proteomes" id="UP000746747">
    <property type="component" value="Unassembled WGS sequence"/>
</dbReference>
<dbReference type="SUPFAM" id="SSF52743">
    <property type="entry name" value="Subtilisin-like"/>
    <property type="match status" value="1"/>
</dbReference>
<keyword evidence="3" id="KW-0720">Serine protease</keyword>
<dbReference type="OrthoDB" id="300641at2759"/>
<evidence type="ECO:0000256" key="2">
    <source>
        <dbReference type="ARBA" id="ARBA00022801"/>
    </source>
</evidence>
<proteinExistence type="predicted"/>
<dbReference type="AlphaFoldDB" id="A0A8J2LWG0"/>
<reference evidence="4" key="1">
    <citation type="submission" date="2021-09" db="EMBL/GenBank/DDBJ databases">
        <authorList>
            <consortium name="Pathogen Informatics"/>
        </authorList>
    </citation>
    <scope>NUCLEOTIDE SEQUENCE</scope>
</reference>
<dbReference type="GO" id="GO:0016020">
    <property type="term" value="C:membrane"/>
    <property type="evidence" value="ECO:0007669"/>
    <property type="project" value="TreeGrafter"/>
</dbReference>
<protein>
    <submittedName>
        <fullName evidence="4">Uncharacterized protein</fullName>
    </submittedName>
</protein>
<keyword evidence="2" id="KW-0378">Hydrolase</keyword>
<keyword evidence="5" id="KW-1185">Reference proteome</keyword>
<dbReference type="GO" id="GO:0016486">
    <property type="term" value="P:peptide hormone processing"/>
    <property type="evidence" value="ECO:0007669"/>
    <property type="project" value="TreeGrafter"/>
</dbReference>
<accession>A0A8J2LWG0</accession>
<dbReference type="GO" id="GO:0004252">
    <property type="term" value="F:serine-type endopeptidase activity"/>
    <property type="evidence" value="ECO:0007669"/>
    <property type="project" value="InterPro"/>
</dbReference>
<organism evidence="4 5">
    <name type="scientific">Cercopithifilaria johnstoni</name>
    <dbReference type="NCBI Taxonomy" id="2874296"/>
    <lineage>
        <taxon>Eukaryota</taxon>
        <taxon>Metazoa</taxon>
        <taxon>Ecdysozoa</taxon>
        <taxon>Nematoda</taxon>
        <taxon>Chromadorea</taxon>
        <taxon>Rhabditida</taxon>
        <taxon>Spirurina</taxon>
        <taxon>Spiruromorpha</taxon>
        <taxon>Filarioidea</taxon>
        <taxon>Onchocercidae</taxon>
        <taxon>Cercopithifilaria</taxon>
    </lineage>
</organism>
<evidence type="ECO:0000313" key="4">
    <source>
        <dbReference type="EMBL" id="CAG9530239.1"/>
    </source>
</evidence>
<dbReference type="InterPro" id="IPR036852">
    <property type="entry name" value="Peptidase_S8/S53_dom_sf"/>
</dbReference>
<dbReference type="PANTHER" id="PTHR42884">
    <property type="entry name" value="PROPROTEIN CONVERTASE SUBTILISIN/KEXIN-RELATED"/>
    <property type="match status" value="1"/>
</dbReference>
<evidence type="ECO:0000256" key="3">
    <source>
        <dbReference type="ARBA" id="ARBA00022825"/>
    </source>
</evidence>
<dbReference type="PANTHER" id="PTHR42884:SF14">
    <property type="entry name" value="NEUROENDOCRINE CONVERTASE 1"/>
    <property type="match status" value="1"/>
</dbReference>
<sequence>MSLKSKEHCILWAEQQRIHKRFKRDHIDATSAAINDITYNYNNNIFFNDPFWSQQWNLKNSRTTNGQPISMHVMKAWELGYTGKGVVVTILVQNLIYKKFCESFLEHITAMMAYRHNHTDIVRNYDPQSSYDLNDNDPDPILNFPFKYFFCISKINL</sequence>
<evidence type="ECO:0000313" key="5">
    <source>
        <dbReference type="Proteomes" id="UP000746747"/>
    </source>
</evidence>
<dbReference type="EMBL" id="CAKAEH010000206">
    <property type="protein sequence ID" value="CAG9530239.1"/>
    <property type="molecule type" value="Genomic_DNA"/>
</dbReference>
<comment type="caution">
    <text evidence="4">The sequence shown here is derived from an EMBL/GenBank/DDBJ whole genome shotgun (WGS) entry which is preliminary data.</text>
</comment>
<keyword evidence="1" id="KW-0645">Protease</keyword>
<evidence type="ECO:0000256" key="1">
    <source>
        <dbReference type="ARBA" id="ARBA00022670"/>
    </source>
</evidence>
<dbReference type="GO" id="GO:0043005">
    <property type="term" value="C:neuron projection"/>
    <property type="evidence" value="ECO:0007669"/>
    <property type="project" value="TreeGrafter"/>
</dbReference>
<name>A0A8J2LWG0_9BILA</name>
<dbReference type="GO" id="GO:0005615">
    <property type="term" value="C:extracellular space"/>
    <property type="evidence" value="ECO:0007669"/>
    <property type="project" value="TreeGrafter"/>
</dbReference>
<dbReference type="Gene3D" id="3.40.50.200">
    <property type="entry name" value="Peptidase S8/S53 domain"/>
    <property type="match status" value="1"/>
</dbReference>
<gene>
    <name evidence="4" type="ORF">CJOHNSTONI_LOCUS753</name>
</gene>